<dbReference type="Proteomes" id="UP000005622">
    <property type="component" value="Unassembled WGS sequence"/>
</dbReference>
<name>H8ZF48_NEMA1</name>
<evidence type="ECO:0000313" key="1">
    <source>
        <dbReference type="EMBL" id="EHY64814.1"/>
    </source>
</evidence>
<dbReference type="EMBL" id="AKIJ01000004">
    <property type="protein sequence ID" value="KFG25797.1"/>
    <property type="molecule type" value="Genomic_DNA"/>
</dbReference>
<protein>
    <submittedName>
        <fullName evidence="1">Uncharacterized protein</fullName>
    </submittedName>
</protein>
<reference evidence="2" key="2">
    <citation type="submission" date="2012-10" db="EMBL/GenBank/DDBJ databases">
        <authorList>
            <consortium name="The Broad Institute Genome Sequencing Platform"/>
            <consortium name="The Broad Institute Genome Sequencing Center for Infectious Disease"/>
            <person name="Cuomo C."/>
            <person name="Troemel E."/>
            <person name="Walker B."/>
            <person name="Young S.K."/>
            <person name="Zeng Q."/>
            <person name="Gargeya S."/>
            <person name="Fitzgerald M."/>
            <person name="Haas B."/>
            <person name="Abouelleil A."/>
            <person name="Alvarado L."/>
            <person name="Arachchi H.M."/>
            <person name="Berlin A.M."/>
            <person name="Chapman S.B."/>
            <person name="Goldberg J."/>
            <person name="Griggs A."/>
            <person name="Gujja S."/>
            <person name="Hansen M."/>
            <person name="Howarth C."/>
            <person name="Imamovic A."/>
            <person name="Larimer J."/>
            <person name="McCowan C."/>
            <person name="Murphy C."/>
            <person name="Neiman D."/>
            <person name="Pearson M."/>
            <person name="Priest M."/>
            <person name="Roberts A."/>
            <person name="Saif S."/>
            <person name="Shea T."/>
            <person name="Sisk P."/>
            <person name="Sykes S."/>
            <person name="Wortman J."/>
            <person name="Nusbaum C."/>
            <person name="Birren B."/>
        </authorList>
    </citation>
    <scope>NUCLEOTIDE SEQUENCE</scope>
    <source>
        <strain evidence="2">ERTm6</strain>
    </source>
</reference>
<gene>
    <name evidence="1" type="ORF">NERG_02217</name>
    <name evidence="2" type="ORF">NESG_01781</name>
</gene>
<reference evidence="2 3" key="3">
    <citation type="journal article" date="2014" name="Genome Announc.">
        <title>Genome Sequence of the Microsporidian Species Nematocida sp1 Strain ERTm6 (ATCC PRA-372).</title>
        <authorList>
            <person name="Bakowski M.A."/>
            <person name="Priest M."/>
            <person name="Young S."/>
            <person name="Cuomo C.A."/>
            <person name="Troemel E.R."/>
        </authorList>
    </citation>
    <scope>NUCLEOTIDE SEQUENCE [LARGE SCALE GENOMIC DNA]</scope>
    <source>
        <strain evidence="2 3">ERTm6</strain>
    </source>
</reference>
<keyword evidence="3" id="KW-1185">Reference proteome</keyword>
<organism evidence="1">
    <name type="scientific">Nematocida ausubeli (strain ATCC PRA-371 / ERTm2)</name>
    <name type="common">Nematode killer fungus</name>
    <dbReference type="NCBI Taxonomy" id="1913371"/>
    <lineage>
        <taxon>Eukaryota</taxon>
        <taxon>Fungi</taxon>
        <taxon>Fungi incertae sedis</taxon>
        <taxon>Microsporidia</taxon>
        <taxon>Nematocida</taxon>
    </lineage>
</organism>
<dbReference type="Proteomes" id="UP000054524">
    <property type="component" value="Unassembled WGS sequence"/>
</dbReference>
<proteinExistence type="predicted"/>
<accession>H8ZF48</accession>
<evidence type="ECO:0000313" key="2">
    <source>
        <dbReference type="EMBL" id="KFG25797.1"/>
    </source>
</evidence>
<evidence type="ECO:0000313" key="3">
    <source>
        <dbReference type="Proteomes" id="UP000054524"/>
    </source>
</evidence>
<sequence length="116" mass="13262">MVYPNAPAHGKRTSHVGYISELSPEIRLTTTRTQITLTLSQPFPLKLHKFIRIFGSSRNNSFLTDSFMEISQQEANNFHPFRKLVRTFYRSELNLNFNKKINGIPNGHAETGNLLG</sequence>
<accession>A0A086J0X9</accession>
<dbReference type="OrthoDB" id="2197457at2759"/>
<dbReference type="AlphaFoldDB" id="H8ZF48"/>
<dbReference type="HOGENOM" id="CLU_2097466_0_0_1"/>
<dbReference type="EMBL" id="JH604638">
    <property type="protein sequence ID" value="EHY64814.1"/>
    <property type="molecule type" value="Genomic_DNA"/>
</dbReference>
<reference evidence="1" key="1">
    <citation type="submission" date="2011-03" db="EMBL/GenBank/DDBJ databases">
        <title>The Genome Sequence of Nematocida sp1 strain ERTm2.</title>
        <authorList>
            <consortium name="The Broad Institute Genome Sequencing Platform"/>
            <consortium name="The Broad Institute Genome Sequencing Center for Infectious Disease"/>
            <person name="Cuomo C."/>
            <person name="Troemel E."/>
            <person name="Young S.K."/>
            <person name="Zeng Q."/>
            <person name="Gargeya S."/>
            <person name="Fitzgerald M."/>
            <person name="Haas B."/>
            <person name="Abouelleil A."/>
            <person name="Alvarado L."/>
            <person name="Arachchi H.M."/>
            <person name="Berlin A."/>
            <person name="Brown A."/>
            <person name="Chapman S.B."/>
            <person name="Chen Z."/>
            <person name="Dunbar C."/>
            <person name="Freedman E."/>
            <person name="Gearin G."/>
            <person name="Gellesch M."/>
            <person name="Goldberg J."/>
            <person name="Griggs A."/>
            <person name="Gujja S."/>
            <person name="Heilman E.R."/>
            <person name="Heiman D."/>
            <person name="Howarth C."/>
            <person name="Larson L."/>
            <person name="Lui A."/>
            <person name="MacDonald P.J.P."/>
            <person name="Mehta T."/>
            <person name="Montmayeur A."/>
            <person name="Murphy C."/>
            <person name="Neiman D."/>
            <person name="Pearson M."/>
            <person name="Priest M."/>
            <person name="Roberts A."/>
            <person name="Saif S."/>
            <person name="Shea T."/>
            <person name="Shenoy N."/>
            <person name="Sisk P."/>
            <person name="Stolte C."/>
            <person name="Sykes S."/>
            <person name="White J."/>
            <person name="Yandava C."/>
            <person name="Wortman J."/>
            <person name="Nusbaum C."/>
            <person name="Birren B."/>
        </authorList>
    </citation>
    <scope>NUCLEOTIDE SEQUENCE</scope>
    <source>
        <strain evidence="1">ERTm2</strain>
    </source>
</reference>